<protein>
    <submittedName>
        <fullName evidence="1">Uncharacterized protein</fullName>
    </submittedName>
</protein>
<gene>
    <name evidence="1" type="ORF">EI291_15105</name>
</gene>
<dbReference type="Proteomes" id="UP000273500">
    <property type="component" value="Unassembled WGS sequence"/>
</dbReference>
<organism evidence="1 2">
    <name type="scientific">Hymenobacter rigui</name>
    <dbReference type="NCBI Taxonomy" id="334424"/>
    <lineage>
        <taxon>Bacteria</taxon>
        <taxon>Pseudomonadati</taxon>
        <taxon>Bacteroidota</taxon>
        <taxon>Cytophagia</taxon>
        <taxon>Cytophagales</taxon>
        <taxon>Hymenobacteraceae</taxon>
        <taxon>Hymenobacter</taxon>
    </lineage>
</organism>
<keyword evidence="2" id="KW-1185">Reference proteome</keyword>
<sequence length="83" mass="9380">MKRLRYFSILLLVFATCSVERKSPAPAVQKYLEEVVSIMQANFIDRAAIDWVVFKQNLLAQASGAKTIEQAYPAIEFAIVAMR</sequence>
<proteinExistence type="predicted"/>
<reference evidence="1 2" key="1">
    <citation type="submission" date="2018-12" db="EMBL/GenBank/DDBJ databases">
        <authorList>
            <person name="Feng G."/>
            <person name="Zhu H."/>
        </authorList>
    </citation>
    <scope>NUCLEOTIDE SEQUENCE [LARGE SCALE GENOMIC DNA]</scope>
    <source>
        <strain evidence="1 2">KCTC 12533</strain>
    </source>
</reference>
<evidence type="ECO:0000313" key="1">
    <source>
        <dbReference type="EMBL" id="RSK47583.1"/>
    </source>
</evidence>
<dbReference type="RefSeq" id="WP_125421624.1">
    <property type="nucleotide sequence ID" value="NZ_RWIT01000008.1"/>
</dbReference>
<dbReference type="EMBL" id="RWIT01000008">
    <property type="protein sequence ID" value="RSK47583.1"/>
    <property type="molecule type" value="Genomic_DNA"/>
</dbReference>
<dbReference type="AlphaFoldDB" id="A0A3R9MJV2"/>
<comment type="caution">
    <text evidence="1">The sequence shown here is derived from an EMBL/GenBank/DDBJ whole genome shotgun (WGS) entry which is preliminary data.</text>
</comment>
<evidence type="ECO:0000313" key="2">
    <source>
        <dbReference type="Proteomes" id="UP000273500"/>
    </source>
</evidence>
<dbReference type="OrthoDB" id="7314861at2"/>
<accession>A0A3R9MJV2</accession>
<name>A0A3R9MJV2_9BACT</name>